<evidence type="ECO:0000259" key="2">
    <source>
        <dbReference type="Pfam" id="PF24764"/>
    </source>
</evidence>
<dbReference type="InterPro" id="IPR058913">
    <property type="entry name" value="Integrase_dom_put"/>
</dbReference>
<sequence length="325" mass="35719">MSSNFLLLNSDKTEVIMFGPKHLRDTFSNQIPTLDGITLTSSTTARNLGVIFSFSSHINHVTRTAFFHMRSIAKIRNILSQSDAEKLANYAAFRNLEDIGELDPDLDIHLSCLHYVMIPRINMHLQLFRDTWDNHPMSSESNKSPQQLWISGLLLNQGSHMMQSLALSPLSGRIITQGPVRSAGQPDTRTRTVGPTRPVCLQDRGSDPAGLSAGQPDTRTRTVGPTRPVCLQVSLTPGPGPWVRPGRSVCRCVHVSICPSNGAVCSCYVMGHLFKSSGWLPMDTRDRRECHVGGFRKSTSSSRGAGTAAATLLNSETPRREKEAL</sequence>
<feature type="domain" description="Integrase core" evidence="2">
    <location>
        <begin position="89"/>
        <end position="160"/>
    </location>
</feature>
<gene>
    <name evidence="3" type="ORF">N1851_008767</name>
</gene>
<feature type="region of interest" description="Disordered" evidence="1">
    <location>
        <begin position="294"/>
        <end position="325"/>
    </location>
</feature>
<comment type="caution">
    <text evidence="3">The sequence shown here is derived from an EMBL/GenBank/DDBJ whole genome shotgun (WGS) entry which is preliminary data.</text>
</comment>
<name>A0AA47N235_MERPO</name>
<feature type="region of interest" description="Disordered" evidence="1">
    <location>
        <begin position="178"/>
        <end position="224"/>
    </location>
</feature>
<proteinExistence type="predicted"/>
<accession>A0AA47N235</accession>
<reference evidence="3" key="1">
    <citation type="journal article" date="2023" name="Front. Mar. Sci.">
        <title>A new Merluccius polli reference genome to investigate the effects of global change in West African waters.</title>
        <authorList>
            <person name="Mateo J.L."/>
            <person name="Blanco-Fernandez C."/>
            <person name="Garcia-Vazquez E."/>
            <person name="Machado-Schiaffino G."/>
        </authorList>
    </citation>
    <scope>NUCLEOTIDE SEQUENCE</scope>
    <source>
        <strain evidence="3">C29</strain>
        <tissue evidence="3">Fin</tissue>
    </source>
</reference>
<evidence type="ECO:0000313" key="4">
    <source>
        <dbReference type="Proteomes" id="UP001174136"/>
    </source>
</evidence>
<feature type="compositionally biased region" description="Low complexity" evidence="1">
    <location>
        <begin position="298"/>
        <end position="311"/>
    </location>
</feature>
<dbReference type="AlphaFoldDB" id="A0AA47N235"/>
<organism evidence="3 4">
    <name type="scientific">Merluccius polli</name>
    <name type="common">Benguela hake</name>
    <name type="synonym">Merluccius cadenati</name>
    <dbReference type="NCBI Taxonomy" id="89951"/>
    <lineage>
        <taxon>Eukaryota</taxon>
        <taxon>Metazoa</taxon>
        <taxon>Chordata</taxon>
        <taxon>Craniata</taxon>
        <taxon>Vertebrata</taxon>
        <taxon>Euteleostomi</taxon>
        <taxon>Actinopterygii</taxon>
        <taxon>Neopterygii</taxon>
        <taxon>Teleostei</taxon>
        <taxon>Neoteleostei</taxon>
        <taxon>Acanthomorphata</taxon>
        <taxon>Zeiogadaria</taxon>
        <taxon>Gadariae</taxon>
        <taxon>Gadiformes</taxon>
        <taxon>Gadoidei</taxon>
        <taxon>Merlucciidae</taxon>
        <taxon>Merluccius</taxon>
    </lineage>
</organism>
<dbReference type="Proteomes" id="UP001174136">
    <property type="component" value="Unassembled WGS sequence"/>
</dbReference>
<evidence type="ECO:0000256" key="1">
    <source>
        <dbReference type="SAM" id="MobiDB-lite"/>
    </source>
</evidence>
<dbReference type="EMBL" id="JAOPHQ010001516">
    <property type="protein sequence ID" value="KAK0150315.1"/>
    <property type="molecule type" value="Genomic_DNA"/>
</dbReference>
<keyword evidence="4" id="KW-1185">Reference proteome</keyword>
<dbReference type="Pfam" id="PF24764">
    <property type="entry name" value="rva_4"/>
    <property type="match status" value="1"/>
</dbReference>
<evidence type="ECO:0000313" key="3">
    <source>
        <dbReference type="EMBL" id="KAK0150315.1"/>
    </source>
</evidence>
<protein>
    <recommendedName>
        <fullName evidence="2">Integrase core domain-containing protein</fullName>
    </recommendedName>
</protein>